<dbReference type="Gene3D" id="3.40.50.300">
    <property type="entry name" value="P-loop containing nucleotide triphosphate hydrolases"/>
    <property type="match status" value="1"/>
</dbReference>
<evidence type="ECO:0000256" key="3">
    <source>
        <dbReference type="ARBA" id="ARBA00012665"/>
    </source>
</evidence>
<evidence type="ECO:0000313" key="10">
    <source>
        <dbReference type="EMBL" id="CAB4782188.1"/>
    </source>
</evidence>
<proteinExistence type="inferred from homology"/>
<evidence type="ECO:0000256" key="8">
    <source>
        <dbReference type="ARBA" id="ARBA00022842"/>
    </source>
</evidence>
<comment type="similarity">
    <text evidence="2">Belongs to the IPP transferase family.</text>
</comment>
<evidence type="ECO:0000256" key="2">
    <source>
        <dbReference type="ARBA" id="ARBA00005842"/>
    </source>
</evidence>
<keyword evidence="7" id="KW-0067">ATP-binding</keyword>
<dbReference type="InterPro" id="IPR039657">
    <property type="entry name" value="Dimethylallyltransferase"/>
</dbReference>
<dbReference type="AlphaFoldDB" id="A0A6J6WGY4"/>
<gene>
    <name evidence="10" type="ORF">UFOPK2958_00617</name>
</gene>
<evidence type="ECO:0000256" key="7">
    <source>
        <dbReference type="ARBA" id="ARBA00022840"/>
    </source>
</evidence>
<evidence type="ECO:0000256" key="9">
    <source>
        <dbReference type="ARBA" id="ARBA00049563"/>
    </source>
</evidence>
<dbReference type="PANTHER" id="PTHR11088:SF60">
    <property type="entry name" value="TRNA DIMETHYLALLYLTRANSFERASE"/>
    <property type="match status" value="1"/>
</dbReference>
<sequence>MAEFQRTAREALTDIANRQKIALLVGGTGLYGRAIIDNFTMPGEYPELRASLTARAETELPTMFQELAERDPSAAEKIEPTNARRVVRALEVILGSGELFSSFGPGLQSYFDADMPQVGIQPSLEAVDAAIDQRYRSWIEAGLVDEVRALRDSPHGLSRTAAQAVGYKELIPFLEGESDLESCVQAATLATRQLVRRQRAWFRRDPRIEWFEKAEEVTNRLSTLVG</sequence>
<keyword evidence="4" id="KW-0808">Transferase</keyword>
<dbReference type="InterPro" id="IPR027417">
    <property type="entry name" value="P-loop_NTPase"/>
</dbReference>
<dbReference type="EMBL" id="CAFAAB010000056">
    <property type="protein sequence ID" value="CAB4782188.1"/>
    <property type="molecule type" value="Genomic_DNA"/>
</dbReference>
<dbReference type="GO" id="GO:0052381">
    <property type="term" value="F:tRNA dimethylallyltransferase activity"/>
    <property type="evidence" value="ECO:0007669"/>
    <property type="project" value="UniProtKB-EC"/>
</dbReference>
<keyword evidence="6" id="KW-0547">Nucleotide-binding</keyword>
<dbReference type="Gene3D" id="1.10.20.140">
    <property type="match status" value="1"/>
</dbReference>
<dbReference type="EC" id="2.5.1.75" evidence="3"/>
<dbReference type="InterPro" id="IPR018022">
    <property type="entry name" value="IPT"/>
</dbReference>
<evidence type="ECO:0000256" key="4">
    <source>
        <dbReference type="ARBA" id="ARBA00022679"/>
    </source>
</evidence>
<keyword evidence="5" id="KW-0819">tRNA processing</keyword>
<protein>
    <recommendedName>
        <fullName evidence="3">tRNA dimethylallyltransferase</fullName>
        <ecNumber evidence="3">2.5.1.75</ecNumber>
    </recommendedName>
</protein>
<dbReference type="NCBIfam" id="TIGR00174">
    <property type="entry name" value="miaA"/>
    <property type="match status" value="1"/>
</dbReference>
<organism evidence="10">
    <name type="scientific">freshwater metagenome</name>
    <dbReference type="NCBI Taxonomy" id="449393"/>
    <lineage>
        <taxon>unclassified sequences</taxon>
        <taxon>metagenomes</taxon>
        <taxon>ecological metagenomes</taxon>
    </lineage>
</organism>
<evidence type="ECO:0000256" key="1">
    <source>
        <dbReference type="ARBA" id="ARBA00001946"/>
    </source>
</evidence>
<name>A0A6J6WGY4_9ZZZZ</name>
<dbReference type="PANTHER" id="PTHR11088">
    <property type="entry name" value="TRNA DIMETHYLALLYLTRANSFERASE"/>
    <property type="match status" value="1"/>
</dbReference>
<dbReference type="GO" id="GO:0006400">
    <property type="term" value="P:tRNA modification"/>
    <property type="evidence" value="ECO:0007669"/>
    <property type="project" value="TreeGrafter"/>
</dbReference>
<accession>A0A6J6WGY4</accession>
<dbReference type="GO" id="GO:0005524">
    <property type="term" value="F:ATP binding"/>
    <property type="evidence" value="ECO:0007669"/>
    <property type="project" value="UniProtKB-KW"/>
</dbReference>
<evidence type="ECO:0000256" key="5">
    <source>
        <dbReference type="ARBA" id="ARBA00022694"/>
    </source>
</evidence>
<dbReference type="Pfam" id="PF01715">
    <property type="entry name" value="IPPT"/>
    <property type="match status" value="1"/>
</dbReference>
<keyword evidence="8" id="KW-0460">Magnesium</keyword>
<comment type="cofactor">
    <cofactor evidence="1">
        <name>Mg(2+)</name>
        <dbReference type="ChEBI" id="CHEBI:18420"/>
    </cofactor>
</comment>
<comment type="catalytic activity">
    <reaction evidence="9">
        <text>adenosine(37) in tRNA + dimethylallyl diphosphate = N(6)-dimethylallyladenosine(37) in tRNA + diphosphate</text>
        <dbReference type="Rhea" id="RHEA:26482"/>
        <dbReference type="Rhea" id="RHEA-COMP:10162"/>
        <dbReference type="Rhea" id="RHEA-COMP:10375"/>
        <dbReference type="ChEBI" id="CHEBI:33019"/>
        <dbReference type="ChEBI" id="CHEBI:57623"/>
        <dbReference type="ChEBI" id="CHEBI:74411"/>
        <dbReference type="ChEBI" id="CHEBI:74415"/>
        <dbReference type="EC" id="2.5.1.75"/>
    </reaction>
</comment>
<evidence type="ECO:0000256" key="6">
    <source>
        <dbReference type="ARBA" id="ARBA00022741"/>
    </source>
</evidence>
<reference evidence="10" key="1">
    <citation type="submission" date="2020-05" db="EMBL/GenBank/DDBJ databases">
        <authorList>
            <person name="Chiriac C."/>
            <person name="Salcher M."/>
            <person name="Ghai R."/>
            <person name="Kavagutti S V."/>
        </authorList>
    </citation>
    <scope>NUCLEOTIDE SEQUENCE</scope>
</reference>